<dbReference type="PANTHER" id="PTHR22602">
    <property type="entry name" value="TRANSFERASE CAF17, MITOCHONDRIAL-RELATED"/>
    <property type="match status" value="1"/>
</dbReference>
<evidence type="ECO:0000256" key="1">
    <source>
        <dbReference type="ARBA" id="ARBA00004173"/>
    </source>
</evidence>
<dbReference type="InterPro" id="IPR045179">
    <property type="entry name" value="YgfZ/GcvT"/>
</dbReference>
<dbReference type="OrthoDB" id="191995at2759"/>
<evidence type="ECO:0000256" key="2">
    <source>
        <dbReference type="ARBA" id="ARBA00022946"/>
    </source>
</evidence>
<dbReference type="GO" id="GO:0016226">
    <property type="term" value="P:iron-sulfur cluster assembly"/>
    <property type="evidence" value="ECO:0007669"/>
    <property type="project" value="TreeGrafter"/>
</dbReference>
<keyword evidence="3" id="KW-0496">Mitochondrion</keyword>
<organism evidence="5 6">
    <name type="scientific">Porphyra umbilicalis</name>
    <name type="common">Purple laver</name>
    <name type="synonym">Red alga</name>
    <dbReference type="NCBI Taxonomy" id="2786"/>
    <lineage>
        <taxon>Eukaryota</taxon>
        <taxon>Rhodophyta</taxon>
        <taxon>Bangiophyceae</taxon>
        <taxon>Bangiales</taxon>
        <taxon>Bangiaceae</taxon>
        <taxon>Porphyra</taxon>
    </lineage>
</organism>
<feature type="compositionally biased region" description="Low complexity" evidence="4">
    <location>
        <begin position="230"/>
        <end position="239"/>
    </location>
</feature>
<name>A0A1X6PFL0_PORUM</name>
<protein>
    <recommendedName>
        <fullName evidence="7">Aminomethyltransferase folate-binding domain-containing protein</fullName>
    </recommendedName>
</protein>
<keyword evidence="6" id="KW-1185">Reference proteome</keyword>
<feature type="region of interest" description="Disordered" evidence="4">
    <location>
        <begin position="217"/>
        <end position="271"/>
    </location>
</feature>
<evidence type="ECO:0000313" key="5">
    <source>
        <dbReference type="EMBL" id="OSX79526.1"/>
    </source>
</evidence>
<dbReference type="InterPro" id="IPR017703">
    <property type="entry name" value="YgfZ/GCV_T_CS"/>
</dbReference>
<keyword evidence="2" id="KW-0809">Transit peptide</keyword>
<dbReference type="EMBL" id="KV918789">
    <property type="protein sequence ID" value="OSX79526.1"/>
    <property type="molecule type" value="Genomic_DNA"/>
</dbReference>
<dbReference type="SUPFAM" id="SSF103025">
    <property type="entry name" value="Folate-binding domain"/>
    <property type="match status" value="1"/>
</dbReference>
<evidence type="ECO:0000313" key="6">
    <source>
        <dbReference type="Proteomes" id="UP000218209"/>
    </source>
</evidence>
<comment type="subcellular location">
    <subcellularLocation>
        <location evidence="1">Mitochondrion</location>
    </subcellularLocation>
</comment>
<evidence type="ECO:0008006" key="7">
    <source>
        <dbReference type="Google" id="ProtNLM"/>
    </source>
</evidence>
<dbReference type="InterPro" id="IPR027266">
    <property type="entry name" value="TrmE/GcvT-like"/>
</dbReference>
<evidence type="ECO:0000256" key="4">
    <source>
        <dbReference type="SAM" id="MobiDB-lite"/>
    </source>
</evidence>
<dbReference type="Gene3D" id="3.30.1360.120">
    <property type="entry name" value="Probable tRNA modification gtpase trme, domain 1"/>
    <property type="match status" value="1"/>
</dbReference>
<dbReference type="AlphaFoldDB" id="A0A1X6PFL0"/>
<dbReference type="GO" id="GO:0005759">
    <property type="term" value="C:mitochondrial matrix"/>
    <property type="evidence" value="ECO:0007669"/>
    <property type="project" value="TreeGrafter"/>
</dbReference>
<dbReference type="NCBIfam" id="TIGR03317">
    <property type="entry name" value="ygfZ_signature"/>
    <property type="match status" value="1"/>
</dbReference>
<dbReference type="Proteomes" id="UP000218209">
    <property type="component" value="Unassembled WGS sequence"/>
</dbReference>
<reference evidence="5 6" key="1">
    <citation type="submission" date="2017-03" db="EMBL/GenBank/DDBJ databases">
        <title>WGS assembly of Porphyra umbilicalis.</title>
        <authorList>
            <person name="Brawley S.H."/>
            <person name="Blouin N.A."/>
            <person name="Ficko-Blean E."/>
            <person name="Wheeler G.L."/>
            <person name="Lohr M."/>
            <person name="Goodson H.V."/>
            <person name="Jenkins J.W."/>
            <person name="Blaby-Haas C.E."/>
            <person name="Helliwell K.E."/>
            <person name="Chan C."/>
            <person name="Marriage T."/>
            <person name="Bhattacharya D."/>
            <person name="Klein A.S."/>
            <person name="Badis Y."/>
            <person name="Brodie J."/>
            <person name="Cao Y."/>
            <person name="Collen J."/>
            <person name="Dittami S.M."/>
            <person name="Gachon C.M."/>
            <person name="Green B.R."/>
            <person name="Karpowicz S."/>
            <person name="Kim J.W."/>
            <person name="Kudahl U."/>
            <person name="Lin S."/>
            <person name="Michel G."/>
            <person name="Mittag M."/>
            <person name="Olson B.J."/>
            <person name="Pangilinan J."/>
            <person name="Peng Y."/>
            <person name="Qiu H."/>
            <person name="Shu S."/>
            <person name="Singer J.T."/>
            <person name="Smith A.G."/>
            <person name="Sprecher B.N."/>
            <person name="Wagner V."/>
            <person name="Wang W."/>
            <person name="Wang Z.-Y."/>
            <person name="Yan J."/>
            <person name="Yarish C."/>
            <person name="Zoeuner-Riek S."/>
            <person name="Zhuang Y."/>
            <person name="Zou Y."/>
            <person name="Lindquist E.A."/>
            <person name="Grimwood J."/>
            <person name="Barry K."/>
            <person name="Rokhsar D.S."/>
            <person name="Schmutz J."/>
            <person name="Stiller J.W."/>
            <person name="Grossman A.R."/>
            <person name="Prochnik S.E."/>
        </authorList>
    </citation>
    <scope>NUCLEOTIDE SEQUENCE [LARGE SCALE GENOMIC DNA]</scope>
    <source>
        <strain evidence="5">4086291</strain>
    </source>
</reference>
<dbReference type="PANTHER" id="PTHR22602:SF0">
    <property type="entry name" value="TRANSFERASE CAF17, MITOCHONDRIAL-RELATED"/>
    <property type="match status" value="1"/>
</dbReference>
<accession>A0A1X6PFL0</accession>
<feature type="compositionally biased region" description="Gly residues" evidence="4">
    <location>
        <begin position="240"/>
        <end position="271"/>
    </location>
</feature>
<feature type="region of interest" description="Disordered" evidence="4">
    <location>
        <begin position="181"/>
        <end position="202"/>
    </location>
</feature>
<gene>
    <name evidence="5" type="ORF">BU14_0075s0016</name>
</gene>
<feature type="compositionally biased region" description="Pro residues" evidence="4">
    <location>
        <begin position="190"/>
        <end position="199"/>
    </location>
</feature>
<proteinExistence type="predicted"/>
<evidence type="ECO:0000256" key="3">
    <source>
        <dbReference type="ARBA" id="ARBA00023128"/>
    </source>
</evidence>
<dbReference type="Gene3D" id="2.40.30.160">
    <property type="match status" value="1"/>
</dbReference>
<sequence>MAPIVGCRLTSRAVLRVAGRDARALLQSLLTADVGVVDPHPPPPLVATALLTRRGRVAFDALVASPAPAPAPPAADGGGRRPDAGAVVFLDVAADRADDAVAHLRRHRVRAKVDIADVSADVGVFVAAGGHVGYGGEGGGTSDPLAALTARPAAADEVVGVDPRVPALGVRAVAAVDAPPLVRGVRPPDGRPPPPPPPGAVTAETAWTLLRMLHGVPEGAADFPPPRDAPAPAAAPTGGAPTGGSSGGGGSGGGGGGGGNGDGGGGGGGDGDAAAAGRLPLEMNLDRLGAISFAKGCYLGQELTARAHHTGVTRRRLVPLLLLPPALTDGGGGGGALASAALPAAVAAAAAAAAAGAVAVPGGPSGCCAPGRRRRRARSST</sequence>